<evidence type="ECO:0000313" key="4">
    <source>
        <dbReference type="Proteomes" id="UP000824105"/>
    </source>
</evidence>
<dbReference type="InterPro" id="IPR013096">
    <property type="entry name" value="Cupin_2"/>
</dbReference>
<feature type="domain" description="Nucleotidyl transferase" evidence="1">
    <location>
        <begin position="4"/>
        <end position="267"/>
    </location>
</feature>
<sequence length="437" mass="47983">MNIILLSGGSGQRLWPLSNSIRSKQFVPLLKAPDGGQESMVQRVYRQIKTADPAANIVVATGKRQVSTIKNQLGGKVAICVEPCRRDTFPAIVLACAYLADVQNVRPEEPVVVCPVDPYVDDSYFAAVRQMAALAGRPDAANLTLMGIEPTYPSSKFGYIIPKAKEAVSKVSSFKEKPDEATAAAYIARGALWNGGVFAFKLGYLLRAGHKQLDFRRFADLQANYALQKRISFDYAVAENEPDIAVIRYAGQWKDVGTWNTFCEVMSEPTIGKVMLDETCRGTNAVNQLNIPLICMGCEDMVIAASSDGILVSSKDRSSHIKPFVEQVEGEARFAEKSWGSFTILDVQPEATTIRILLNPGHRLAYHSHEHRDEVWTIVAGMGRTIIDGEERPVRPGDVVTMPAGVKHTLIADSRIQAVEVQIGDEIDVADKTKFEL</sequence>
<organism evidence="3 4">
    <name type="scientific">Candidatus Gemmiger avistercoris</name>
    <dbReference type="NCBI Taxonomy" id="2838606"/>
    <lineage>
        <taxon>Bacteria</taxon>
        <taxon>Bacillati</taxon>
        <taxon>Bacillota</taxon>
        <taxon>Clostridia</taxon>
        <taxon>Eubacteriales</taxon>
        <taxon>Gemmiger</taxon>
    </lineage>
</organism>
<dbReference type="InterPro" id="IPR029044">
    <property type="entry name" value="Nucleotide-diphossugar_trans"/>
</dbReference>
<evidence type="ECO:0000259" key="1">
    <source>
        <dbReference type="Pfam" id="PF00483"/>
    </source>
</evidence>
<dbReference type="Gene3D" id="3.90.550.10">
    <property type="entry name" value="Spore Coat Polysaccharide Biosynthesis Protein SpsA, Chain A"/>
    <property type="match status" value="1"/>
</dbReference>
<dbReference type="AlphaFoldDB" id="A0A9D2FJ43"/>
<dbReference type="InterPro" id="IPR051161">
    <property type="entry name" value="Mannose-6P_isomerase_type2"/>
</dbReference>
<evidence type="ECO:0000259" key="2">
    <source>
        <dbReference type="Pfam" id="PF07883"/>
    </source>
</evidence>
<dbReference type="InterPro" id="IPR011051">
    <property type="entry name" value="RmlC_Cupin_sf"/>
</dbReference>
<reference evidence="3" key="1">
    <citation type="journal article" date="2021" name="PeerJ">
        <title>Extensive microbial diversity within the chicken gut microbiome revealed by metagenomics and culture.</title>
        <authorList>
            <person name="Gilroy R."/>
            <person name="Ravi A."/>
            <person name="Getino M."/>
            <person name="Pursley I."/>
            <person name="Horton D.L."/>
            <person name="Alikhan N.F."/>
            <person name="Baker D."/>
            <person name="Gharbi K."/>
            <person name="Hall N."/>
            <person name="Watson M."/>
            <person name="Adriaenssens E.M."/>
            <person name="Foster-Nyarko E."/>
            <person name="Jarju S."/>
            <person name="Secka A."/>
            <person name="Antonio M."/>
            <person name="Oren A."/>
            <person name="Chaudhuri R.R."/>
            <person name="La Ragione R."/>
            <person name="Hildebrand F."/>
            <person name="Pallen M.J."/>
        </authorList>
    </citation>
    <scope>NUCLEOTIDE SEQUENCE</scope>
    <source>
        <strain evidence="3">CHK188-11489</strain>
    </source>
</reference>
<gene>
    <name evidence="3" type="ORF">H9724_01855</name>
</gene>
<dbReference type="CDD" id="cd02213">
    <property type="entry name" value="cupin_PMI_typeII_C"/>
    <property type="match status" value="1"/>
</dbReference>
<protein>
    <submittedName>
        <fullName evidence="3">Cupin domain-containing protein</fullName>
    </submittedName>
</protein>
<accession>A0A9D2FJ43</accession>
<dbReference type="GO" id="GO:0009298">
    <property type="term" value="P:GDP-mannose biosynthetic process"/>
    <property type="evidence" value="ECO:0007669"/>
    <property type="project" value="TreeGrafter"/>
</dbReference>
<proteinExistence type="predicted"/>
<reference evidence="3" key="2">
    <citation type="submission" date="2021-04" db="EMBL/GenBank/DDBJ databases">
        <authorList>
            <person name="Gilroy R."/>
        </authorList>
    </citation>
    <scope>NUCLEOTIDE SEQUENCE</scope>
    <source>
        <strain evidence="3">CHK188-11489</strain>
    </source>
</reference>
<name>A0A9D2FJ43_9FIRM</name>
<dbReference type="Pfam" id="PF00483">
    <property type="entry name" value="NTP_transferase"/>
    <property type="match status" value="1"/>
</dbReference>
<evidence type="ECO:0000313" key="3">
    <source>
        <dbReference type="EMBL" id="HIZ61497.1"/>
    </source>
</evidence>
<feature type="domain" description="Cupin type-2" evidence="2">
    <location>
        <begin position="357"/>
        <end position="414"/>
    </location>
</feature>
<dbReference type="Proteomes" id="UP000824105">
    <property type="component" value="Unassembled WGS sequence"/>
</dbReference>
<dbReference type="PANTHER" id="PTHR46390">
    <property type="entry name" value="MANNOSE-1-PHOSPHATE GUANYLYLTRANSFERASE"/>
    <property type="match status" value="1"/>
</dbReference>
<dbReference type="PANTHER" id="PTHR46390:SF1">
    <property type="entry name" value="MANNOSE-1-PHOSPHATE GUANYLYLTRANSFERASE"/>
    <property type="match status" value="1"/>
</dbReference>
<dbReference type="Pfam" id="PF07883">
    <property type="entry name" value="Cupin_2"/>
    <property type="match status" value="1"/>
</dbReference>
<dbReference type="InterPro" id="IPR014710">
    <property type="entry name" value="RmlC-like_jellyroll"/>
</dbReference>
<dbReference type="GO" id="GO:0004475">
    <property type="term" value="F:mannose-1-phosphate guanylyltransferase (GTP) activity"/>
    <property type="evidence" value="ECO:0007669"/>
    <property type="project" value="TreeGrafter"/>
</dbReference>
<comment type="caution">
    <text evidence="3">The sequence shown here is derived from an EMBL/GenBank/DDBJ whole genome shotgun (WGS) entry which is preliminary data.</text>
</comment>
<dbReference type="EMBL" id="DXBF01000013">
    <property type="protein sequence ID" value="HIZ61497.1"/>
    <property type="molecule type" value="Genomic_DNA"/>
</dbReference>
<dbReference type="SUPFAM" id="SSF51182">
    <property type="entry name" value="RmlC-like cupins"/>
    <property type="match status" value="1"/>
</dbReference>
<dbReference type="SUPFAM" id="SSF53448">
    <property type="entry name" value="Nucleotide-diphospho-sugar transferases"/>
    <property type="match status" value="1"/>
</dbReference>
<dbReference type="Gene3D" id="2.60.120.10">
    <property type="entry name" value="Jelly Rolls"/>
    <property type="match status" value="1"/>
</dbReference>
<dbReference type="InterPro" id="IPR005835">
    <property type="entry name" value="NTP_transferase_dom"/>
</dbReference>